<evidence type="ECO:0000256" key="6">
    <source>
        <dbReference type="ARBA" id="ARBA00023002"/>
    </source>
</evidence>
<comment type="similarity">
    <text evidence="3">Belongs to the cytochrome P450 family.</text>
</comment>
<dbReference type="InterPro" id="IPR001128">
    <property type="entry name" value="Cyt_P450"/>
</dbReference>
<comment type="pathway">
    <text evidence="2">Secondary metabolite biosynthesis.</text>
</comment>
<dbReference type="STRING" id="135208.A0A4Y9ZRY1"/>
<gene>
    <name evidence="9" type="ORF">EWM64_g6667</name>
</gene>
<dbReference type="GO" id="GO:0020037">
    <property type="term" value="F:heme binding"/>
    <property type="evidence" value="ECO:0007669"/>
    <property type="project" value="InterPro"/>
</dbReference>
<comment type="caution">
    <text evidence="9">The sequence shown here is derived from an EMBL/GenBank/DDBJ whole genome shotgun (WGS) entry which is preliminary data.</text>
</comment>
<keyword evidence="8" id="KW-0503">Monooxygenase</keyword>
<dbReference type="Pfam" id="PF00067">
    <property type="entry name" value="p450"/>
    <property type="match status" value="1"/>
</dbReference>
<evidence type="ECO:0000256" key="3">
    <source>
        <dbReference type="ARBA" id="ARBA00010617"/>
    </source>
</evidence>
<keyword evidence="10" id="KW-1185">Reference proteome</keyword>
<dbReference type="Gene3D" id="1.10.630.10">
    <property type="entry name" value="Cytochrome P450"/>
    <property type="match status" value="1"/>
</dbReference>
<dbReference type="AlphaFoldDB" id="A0A4Y9ZRY1"/>
<dbReference type="GO" id="GO:0004497">
    <property type="term" value="F:monooxygenase activity"/>
    <property type="evidence" value="ECO:0007669"/>
    <property type="project" value="UniProtKB-KW"/>
</dbReference>
<evidence type="ECO:0000256" key="8">
    <source>
        <dbReference type="ARBA" id="ARBA00023033"/>
    </source>
</evidence>
<keyword evidence="7" id="KW-0408">Iron</keyword>
<evidence type="ECO:0000256" key="1">
    <source>
        <dbReference type="ARBA" id="ARBA00001971"/>
    </source>
</evidence>
<sequence>MSHPNEFPKPDELRWMLGAIVGDGLLVTEGAKHRHQRKVMNPAFGPVQIRELTSIMVQKSQELCDVLQAQFADAKSPASGEKAKTQIDIDIFSWLNKVTLDIIGLADAWFTQGFGYSFDALRATEDNPNELNAAISKVFAFDPQNLFANLKFFAPILRRIPTPEQRDQYHAMRTMRRIGNTLIAEKKAAVRAEPGAAVVGRDLLSLLITFLGSDFSKH</sequence>
<protein>
    <recommendedName>
        <fullName evidence="11">Cytochrome P450</fullName>
    </recommendedName>
</protein>
<dbReference type="GO" id="GO:0005506">
    <property type="term" value="F:iron ion binding"/>
    <property type="evidence" value="ECO:0007669"/>
    <property type="project" value="InterPro"/>
</dbReference>
<dbReference type="GO" id="GO:0016705">
    <property type="term" value="F:oxidoreductase activity, acting on paired donors, with incorporation or reduction of molecular oxygen"/>
    <property type="evidence" value="ECO:0007669"/>
    <property type="project" value="InterPro"/>
</dbReference>
<dbReference type="PANTHER" id="PTHR24305:SF166">
    <property type="entry name" value="CYTOCHROME P450 12A4, MITOCHONDRIAL-RELATED"/>
    <property type="match status" value="1"/>
</dbReference>
<dbReference type="PANTHER" id="PTHR24305">
    <property type="entry name" value="CYTOCHROME P450"/>
    <property type="match status" value="1"/>
</dbReference>
<evidence type="ECO:0000256" key="7">
    <source>
        <dbReference type="ARBA" id="ARBA00023004"/>
    </source>
</evidence>
<evidence type="ECO:0000313" key="10">
    <source>
        <dbReference type="Proteomes" id="UP000298061"/>
    </source>
</evidence>
<dbReference type="OrthoDB" id="1470350at2759"/>
<dbReference type="EMBL" id="SFCI01000939">
    <property type="protein sequence ID" value="TFY77345.1"/>
    <property type="molecule type" value="Genomic_DNA"/>
</dbReference>
<dbReference type="SUPFAM" id="SSF48264">
    <property type="entry name" value="Cytochrome P450"/>
    <property type="match status" value="1"/>
</dbReference>
<proteinExistence type="inferred from homology"/>
<keyword evidence="6" id="KW-0560">Oxidoreductase</keyword>
<reference evidence="9 10" key="1">
    <citation type="submission" date="2019-02" db="EMBL/GenBank/DDBJ databases">
        <title>Genome sequencing of the rare red list fungi Hericium alpestre (H. flagellum).</title>
        <authorList>
            <person name="Buettner E."/>
            <person name="Kellner H."/>
        </authorList>
    </citation>
    <scope>NUCLEOTIDE SEQUENCE [LARGE SCALE GENOMIC DNA]</scope>
    <source>
        <strain evidence="9 10">DSM 108284</strain>
    </source>
</reference>
<dbReference type="Proteomes" id="UP000298061">
    <property type="component" value="Unassembled WGS sequence"/>
</dbReference>
<comment type="cofactor">
    <cofactor evidence="1">
        <name>heme</name>
        <dbReference type="ChEBI" id="CHEBI:30413"/>
    </cofactor>
</comment>
<evidence type="ECO:0000256" key="5">
    <source>
        <dbReference type="ARBA" id="ARBA00022723"/>
    </source>
</evidence>
<keyword evidence="5" id="KW-0479">Metal-binding</keyword>
<evidence type="ECO:0000256" key="2">
    <source>
        <dbReference type="ARBA" id="ARBA00005179"/>
    </source>
</evidence>
<evidence type="ECO:0000256" key="4">
    <source>
        <dbReference type="ARBA" id="ARBA00022617"/>
    </source>
</evidence>
<keyword evidence="4" id="KW-0349">Heme</keyword>
<accession>A0A4Y9ZRY1</accession>
<dbReference type="InterPro" id="IPR036396">
    <property type="entry name" value="Cyt_P450_sf"/>
</dbReference>
<organism evidence="9 10">
    <name type="scientific">Hericium alpestre</name>
    <dbReference type="NCBI Taxonomy" id="135208"/>
    <lineage>
        <taxon>Eukaryota</taxon>
        <taxon>Fungi</taxon>
        <taxon>Dikarya</taxon>
        <taxon>Basidiomycota</taxon>
        <taxon>Agaricomycotina</taxon>
        <taxon>Agaricomycetes</taxon>
        <taxon>Russulales</taxon>
        <taxon>Hericiaceae</taxon>
        <taxon>Hericium</taxon>
    </lineage>
</organism>
<dbReference type="InterPro" id="IPR050121">
    <property type="entry name" value="Cytochrome_P450_monoxygenase"/>
</dbReference>
<name>A0A4Y9ZRY1_9AGAM</name>
<evidence type="ECO:0008006" key="11">
    <source>
        <dbReference type="Google" id="ProtNLM"/>
    </source>
</evidence>
<evidence type="ECO:0000313" key="9">
    <source>
        <dbReference type="EMBL" id="TFY77345.1"/>
    </source>
</evidence>